<proteinExistence type="predicted"/>
<organism evidence="1 2">
    <name type="scientific">Araneus ventricosus</name>
    <name type="common">Orbweaver spider</name>
    <name type="synonym">Epeira ventricosa</name>
    <dbReference type="NCBI Taxonomy" id="182803"/>
    <lineage>
        <taxon>Eukaryota</taxon>
        <taxon>Metazoa</taxon>
        <taxon>Ecdysozoa</taxon>
        <taxon>Arthropoda</taxon>
        <taxon>Chelicerata</taxon>
        <taxon>Arachnida</taxon>
        <taxon>Araneae</taxon>
        <taxon>Araneomorphae</taxon>
        <taxon>Entelegynae</taxon>
        <taxon>Araneoidea</taxon>
        <taxon>Araneidae</taxon>
        <taxon>Araneus</taxon>
    </lineage>
</organism>
<evidence type="ECO:0000313" key="1">
    <source>
        <dbReference type="EMBL" id="GBN14274.1"/>
    </source>
</evidence>
<sequence length="115" mass="13063">MRIFWPFPIRNKGCGDEGSIEKSSMVHFSTNTFVLINNVGGSRRTTHYSCVCGIQEVDGGEYDTTGLRTTKLAKSNFFSVVNDQFAISRNQLKALVLDRIFEADRRKELYGFQEV</sequence>
<comment type="caution">
    <text evidence="1">The sequence shown here is derived from an EMBL/GenBank/DDBJ whole genome shotgun (WGS) entry which is preliminary data.</text>
</comment>
<evidence type="ECO:0000313" key="2">
    <source>
        <dbReference type="Proteomes" id="UP000499080"/>
    </source>
</evidence>
<protein>
    <submittedName>
        <fullName evidence="1">Uncharacterized protein</fullName>
    </submittedName>
</protein>
<dbReference type="Proteomes" id="UP000499080">
    <property type="component" value="Unassembled WGS sequence"/>
</dbReference>
<keyword evidence="2" id="KW-1185">Reference proteome</keyword>
<accession>A0A4Y2LI85</accession>
<name>A0A4Y2LI85_ARAVE</name>
<gene>
    <name evidence="1" type="ORF">AVEN_266722_1</name>
</gene>
<reference evidence="1 2" key="1">
    <citation type="journal article" date="2019" name="Sci. Rep.">
        <title>Orb-weaving spider Araneus ventricosus genome elucidates the spidroin gene catalogue.</title>
        <authorList>
            <person name="Kono N."/>
            <person name="Nakamura H."/>
            <person name="Ohtoshi R."/>
            <person name="Moran D.A.P."/>
            <person name="Shinohara A."/>
            <person name="Yoshida Y."/>
            <person name="Fujiwara M."/>
            <person name="Mori M."/>
            <person name="Tomita M."/>
            <person name="Arakawa K."/>
        </authorList>
    </citation>
    <scope>NUCLEOTIDE SEQUENCE [LARGE SCALE GENOMIC DNA]</scope>
</reference>
<dbReference type="AlphaFoldDB" id="A0A4Y2LI85"/>
<dbReference type="EMBL" id="BGPR01005884">
    <property type="protein sequence ID" value="GBN14274.1"/>
    <property type="molecule type" value="Genomic_DNA"/>
</dbReference>